<comment type="caution">
    <text evidence="1">The sequence shown here is derived from an EMBL/GenBank/DDBJ whole genome shotgun (WGS) entry which is preliminary data.</text>
</comment>
<dbReference type="GO" id="GO:0005840">
    <property type="term" value="C:ribosome"/>
    <property type="evidence" value="ECO:0007669"/>
    <property type="project" value="UniProtKB-KW"/>
</dbReference>
<organism evidence="1 2">
    <name type="scientific">Striga asiatica</name>
    <name type="common">Asiatic witchweed</name>
    <name type="synonym">Buchnera asiatica</name>
    <dbReference type="NCBI Taxonomy" id="4170"/>
    <lineage>
        <taxon>Eukaryota</taxon>
        <taxon>Viridiplantae</taxon>
        <taxon>Streptophyta</taxon>
        <taxon>Embryophyta</taxon>
        <taxon>Tracheophyta</taxon>
        <taxon>Spermatophyta</taxon>
        <taxon>Magnoliopsida</taxon>
        <taxon>eudicotyledons</taxon>
        <taxon>Gunneridae</taxon>
        <taxon>Pentapetalae</taxon>
        <taxon>asterids</taxon>
        <taxon>lamiids</taxon>
        <taxon>Lamiales</taxon>
        <taxon>Orobanchaceae</taxon>
        <taxon>Buchnereae</taxon>
        <taxon>Striga</taxon>
    </lineage>
</organism>
<sequence>MLSMLILPFRFNPLFYTGIDPFTEGVVGGSVYINKKRKKVRRFSNSSSSMSSYGKLPPPTLLQLTLRVVHNREPAAEIETFTQRINQMAFSKHFVPMPYEDNEYGESEGNQDPNQTEQDKHRCLPANIFIHGSMDSNIVVDVEDLCNRSISGKAVFMDYSLHSCAQKT</sequence>
<dbReference type="EMBL" id="BKCP01005461">
    <property type="protein sequence ID" value="GER38164.1"/>
    <property type="molecule type" value="Genomic_DNA"/>
</dbReference>
<protein>
    <submittedName>
        <fullName evidence="1">Ribosomal protein L1p/L10e family</fullName>
    </submittedName>
</protein>
<name>A0A5A7PZH3_STRAF</name>
<evidence type="ECO:0000313" key="1">
    <source>
        <dbReference type="EMBL" id="GER38164.1"/>
    </source>
</evidence>
<gene>
    <name evidence="1" type="ORF">STAS_14615</name>
</gene>
<keyword evidence="2" id="KW-1185">Reference proteome</keyword>
<keyword evidence="1" id="KW-0689">Ribosomal protein</keyword>
<reference evidence="2" key="1">
    <citation type="journal article" date="2019" name="Curr. Biol.">
        <title>Genome Sequence of Striga asiatica Provides Insight into the Evolution of Plant Parasitism.</title>
        <authorList>
            <person name="Yoshida S."/>
            <person name="Kim S."/>
            <person name="Wafula E.K."/>
            <person name="Tanskanen J."/>
            <person name="Kim Y.M."/>
            <person name="Honaas L."/>
            <person name="Yang Z."/>
            <person name="Spallek T."/>
            <person name="Conn C.E."/>
            <person name="Ichihashi Y."/>
            <person name="Cheong K."/>
            <person name="Cui S."/>
            <person name="Der J.P."/>
            <person name="Gundlach H."/>
            <person name="Jiao Y."/>
            <person name="Hori C."/>
            <person name="Ishida J.K."/>
            <person name="Kasahara H."/>
            <person name="Kiba T."/>
            <person name="Kim M.S."/>
            <person name="Koo N."/>
            <person name="Laohavisit A."/>
            <person name="Lee Y.H."/>
            <person name="Lumba S."/>
            <person name="McCourt P."/>
            <person name="Mortimer J.C."/>
            <person name="Mutuku J.M."/>
            <person name="Nomura T."/>
            <person name="Sasaki-Sekimoto Y."/>
            <person name="Seto Y."/>
            <person name="Wang Y."/>
            <person name="Wakatake T."/>
            <person name="Sakakibara H."/>
            <person name="Demura T."/>
            <person name="Yamaguchi S."/>
            <person name="Yoneyama K."/>
            <person name="Manabe R.I."/>
            <person name="Nelson D.C."/>
            <person name="Schulman A.H."/>
            <person name="Timko M.P."/>
            <person name="dePamphilis C.W."/>
            <person name="Choi D."/>
            <person name="Shirasu K."/>
        </authorList>
    </citation>
    <scope>NUCLEOTIDE SEQUENCE [LARGE SCALE GENOMIC DNA]</scope>
    <source>
        <strain evidence="2">cv. UVA1</strain>
    </source>
</reference>
<keyword evidence="1" id="KW-0687">Ribonucleoprotein</keyword>
<evidence type="ECO:0000313" key="2">
    <source>
        <dbReference type="Proteomes" id="UP000325081"/>
    </source>
</evidence>
<proteinExistence type="predicted"/>
<dbReference type="Proteomes" id="UP000325081">
    <property type="component" value="Unassembled WGS sequence"/>
</dbReference>
<accession>A0A5A7PZH3</accession>
<dbReference type="AlphaFoldDB" id="A0A5A7PZH3"/>